<dbReference type="AlphaFoldDB" id="A0A4Q4TMV6"/>
<evidence type="ECO:0000313" key="4">
    <source>
        <dbReference type="EMBL" id="RYP08515.1"/>
    </source>
</evidence>
<evidence type="ECO:0000259" key="3">
    <source>
        <dbReference type="SMART" id="SM00827"/>
    </source>
</evidence>
<keyword evidence="5" id="KW-1185">Reference proteome</keyword>
<dbReference type="OrthoDB" id="4779776at2759"/>
<dbReference type="InterPro" id="IPR050091">
    <property type="entry name" value="PKS_NRPS_Biosynth_Enz"/>
</dbReference>
<dbReference type="InterPro" id="IPR014043">
    <property type="entry name" value="Acyl_transferase_dom"/>
</dbReference>
<dbReference type="Gene3D" id="3.40.47.10">
    <property type="match status" value="1"/>
</dbReference>
<keyword evidence="1" id="KW-0596">Phosphopantetheine</keyword>
<dbReference type="STRING" id="155417.A0A4Q4TMV6"/>
<dbReference type="SMART" id="SM00827">
    <property type="entry name" value="PKS_AT"/>
    <property type="match status" value="1"/>
</dbReference>
<protein>
    <recommendedName>
        <fullName evidence="3">Malonyl-CoA:ACP transacylase (MAT) domain-containing protein</fullName>
    </recommendedName>
</protein>
<dbReference type="PANTHER" id="PTHR43775">
    <property type="entry name" value="FATTY ACID SYNTHASE"/>
    <property type="match status" value="1"/>
</dbReference>
<evidence type="ECO:0000256" key="2">
    <source>
        <dbReference type="ARBA" id="ARBA00022553"/>
    </source>
</evidence>
<proteinExistence type="predicted"/>
<feature type="domain" description="Malonyl-CoA:ACP transacylase (MAT)" evidence="3">
    <location>
        <begin position="89"/>
        <end position="269"/>
    </location>
</feature>
<evidence type="ECO:0000313" key="5">
    <source>
        <dbReference type="Proteomes" id="UP000293360"/>
    </source>
</evidence>
<dbReference type="Gene3D" id="3.40.366.10">
    <property type="entry name" value="Malonyl-Coenzyme A Acyl Carrier Protein, domain 2"/>
    <property type="match status" value="1"/>
</dbReference>
<dbReference type="Proteomes" id="UP000293360">
    <property type="component" value="Unassembled WGS sequence"/>
</dbReference>
<dbReference type="SUPFAM" id="SSF52151">
    <property type="entry name" value="FabD/lysophospholipase-like"/>
    <property type="match status" value="1"/>
</dbReference>
<accession>A0A4Q4TMV6</accession>
<dbReference type="InterPro" id="IPR014030">
    <property type="entry name" value="Ketoacyl_synth_N"/>
</dbReference>
<evidence type="ECO:0000256" key="1">
    <source>
        <dbReference type="ARBA" id="ARBA00022450"/>
    </source>
</evidence>
<dbReference type="EMBL" id="QJNU01000060">
    <property type="protein sequence ID" value="RYP08515.1"/>
    <property type="molecule type" value="Genomic_DNA"/>
</dbReference>
<dbReference type="InterPro" id="IPR016035">
    <property type="entry name" value="Acyl_Trfase/lysoPLipase"/>
</dbReference>
<keyword evidence="2" id="KW-0597">Phosphoprotein</keyword>
<dbReference type="GO" id="GO:0004312">
    <property type="term" value="F:fatty acid synthase activity"/>
    <property type="evidence" value="ECO:0007669"/>
    <property type="project" value="TreeGrafter"/>
</dbReference>
<reference evidence="4 5" key="1">
    <citation type="submission" date="2018-06" db="EMBL/GenBank/DDBJ databases">
        <title>Complete Genomes of Monosporascus.</title>
        <authorList>
            <person name="Robinson A.J."/>
            <person name="Natvig D.O."/>
        </authorList>
    </citation>
    <scope>NUCLEOTIDE SEQUENCE [LARGE SCALE GENOMIC DNA]</scope>
    <source>
        <strain evidence="4 5">CBS 110550</strain>
    </source>
</reference>
<dbReference type="PANTHER" id="PTHR43775:SF50">
    <property type="entry name" value="HIGHLY REDUCING POLYKETIDE SYNTHASE SRDA"/>
    <property type="match status" value="1"/>
</dbReference>
<dbReference type="SUPFAM" id="SSF53901">
    <property type="entry name" value="Thiolase-like"/>
    <property type="match status" value="1"/>
</dbReference>
<dbReference type="InterPro" id="IPR001227">
    <property type="entry name" value="Ac_transferase_dom_sf"/>
</dbReference>
<dbReference type="InterPro" id="IPR016039">
    <property type="entry name" value="Thiolase-like"/>
</dbReference>
<comment type="caution">
    <text evidence="4">The sequence shown here is derived from an EMBL/GenBank/DDBJ whole genome shotgun (WGS) entry which is preliminary data.</text>
</comment>
<dbReference type="Pfam" id="PF00109">
    <property type="entry name" value="ketoacyl-synt"/>
    <property type="match status" value="1"/>
</dbReference>
<name>A0A4Q4TMV6_9PEZI</name>
<dbReference type="GO" id="GO:0044550">
    <property type="term" value="P:secondary metabolite biosynthetic process"/>
    <property type="evidence" value="ECO:0007669"/>
    <property type="project" value="TreeGrafter"/>
</dbReference>
<organism evidence="4 5">
    <name type="scientific">Monosporascus ibericus</name>
    <dbReference type="NCBI Taxonomy" id="155417"/>
    <lineage>
        <taxon>Eukaryota</taxon>
        <taxon>Fungi</taxon>
        <taxon>Dikarya</taxon>
        <taxon>Ascomycota</taxon>
        <taxon>Pezizomycotina</taxon>
        <taxon>Sordariomycetes</taxon>
        <taxon>Xylariomycetidae</taxon>
        <taxon>Xylariales</taxon>
        <taxon>Xylariales incertae sedis</taxon>
        <taxon>Monosporascus</taxon>
    </lineage>
</organism>
<sequence>MDAQQQKLLEVVFECLENAGVSTEDMSGSNTAVYVGNFTIDYQAMQSRDLDYLHRYAAAGGGTAIMPNHNVECHGTGTAGARPLPFAFVFNGQGAQYAGVAKEPLEQNTRFLASIRELDQILQSLPSHNAANWTLEQTILDPPDVSKVNDVTRSQLLCTAVQISLVELLRSWWVSPSAMIGHSSGGIAASYRAGLLTAPQAIQAAYFRGFAVGQVPARGAMTAACTSVEGCQRFDLGQGLEEVRVACVNAPENVTLRRSERDVETVQAAS</sequence>
<dbReference type="GO" id="GO:0006633">
    <property type="term" value="P:fatty acid biosynthetic process"/>
    <property type="evidence" value="ECO:0007669"/>
    <property type="project" value="TreeGrafter"/>
</dbReference>
<dbReference type="Pfam" id="PF00698">
    <property type="entry name" value="Acyl_transf_1"/>
    <property type="match status" value="1"/>
</dbReference>
<gene>
    <name evidence="4" type="ORF">DL764_001846</name>
</gene>